<dbReference type="PANTHER" id="PTHR14218">
    <property type="entry name" value="PROTEASE S8 TRIPEPTIDYL PEPTIDASE I CLN2"/>
    <property type="match status" value="1"/>
</dbReference>
<dbReference type="CDD" id="cd11377">
    <property type="entry name" value="Pro-peptidase_S53"/>
    <property type="match status" value="1"/>
</dbReference>
<keyword evidence="14" id="KW-0325">Glycoprotein</keyword>
<dbReference type="GO" id="GO:0046872">
    <property type="term" value="F:metal ion binding"/>
    <property type="evidence" value="ECO:0007669"/>
    <property type="project" value="UniProtKB-UniRule"/>
</dbReference>
<evidence type="ECO:0000256" key="7">
    <source>
        <dbReference type="ARBA" id="ARBA00022723"/>
    </source>
</evidence>
<dbReference type="Pfam" id="PF09286">
    <property type="entry name" value="Pro-kuma_activ"/>
    <property type="match status" value="1"/>
</dbReference>
<dbReference type="Proteomes" id="UP000298390">
    <property type="component" value="Unassembled WGS sequence"/>
</dbReference>
<evidence type="ECO:0000256" key="5">
    <source>
        <dbReference type="ARBA" id="ARBA00022525"/>
    </source>
</evidence>
<dbReference type="InterPro" id="IPR036852">
    <property type="entry name" value="Peptidase_S8/S53_dom_sf"/>
</dbReference>
<reference evidence="18 19" key="1">
    <citation type="submission" date="2019-01" db="EMBL/GenBank/DDBJ databases">
        <title>Genome sequencing of the rare red list fungi Fomitopsis rosea.</title>
        <authorList>
            <person name="Buettner E."/>
            <person name="Kellner H."/>
        </authorList>
    </citation>
    <scope>NUCLEOTIDE SEQUENCE [LARGE SCALE GENOMIC DNA]</scope>
    <source>
        <strain evidence="18 19">DSM 105464</strain>
    </source>
</reference>
<keyword evidence="7 15" id="KW-0479">Metal-binding</keyword>
<evidence type="ECO:0000256" key="1">
    <source>
        <dbReference type="ARBA" id="ARBA00001910"/>
    </source>
</evidence>
<gene>
    <name evidence="18" type="ORF">EVJ58_g9946</name>
</gene>
<keyword evidence="5" id="KW-0964">Secreted</keyword>
<comment type="caution">
    <text evidence="18">The sequence shown here is derived from an EMBL/GenBank/DDBJ whole genome shotgun (WGS) entry which is preliminary data.</text>
</comment>
<dbReference type="GO" id="GO:0004252">
    <property type="term" value="F:serine-type endopeptidase activity"/>
    <property type="evidence" value="ECO:0007669"/>
    <property type="project" value="UniProtKB-UniRule"/>
</dbReference>
<evidence type="ECO:0000256" key="13">
    <source>
        <dbReference type="ARBA" id="ARBA00023145"/>
    </source>
</evidence>
<organism evidence="18 19">
    <name type="scientific">Rhodofomes roseus</name>
    <dbReference type="NCBI Taxonomy" id="34475"/>
    <lineage>
        <taxon>Eukaryota</taxon>
        <taxon>Fungi</taxon>
        <taxon>Dikarya</taxon>
        <taxon>Basidiomycota</taxon>
        <taxon>Agaricomycotina</taxon>
        <taxon>Agaricomycetes</taxon>
        <taxon>Polyporales</taxon>
        <taxon>Rhodofomes</taxon>
    </lineage>
</organism>
<comment type="cofactor">
    <cofactor evidence="15">
        <name>Ca(2+)</name>
        <dbReference type="ChEBI" id="CHEBI:29108"/>
    </cofactor>
    <text evidence="15">Binds 1 Ca(2+) ion per subunit.</text>
</comment>
<feature type="active site" description="Charge relay system" evidence="15">
    <location>
        <position position="516"/>
    </location>
</feature>
<evidence type="ECO:0000256" key="10">
    <source>
        <dbReference type="ARBA" id="ARBA00022825"/>
    </source>
</evidence>
<keyword evidence="8 16" id="KW-0732">Signal</keyword>
<evidence type="ECO:0000256" key="16">
    <source>
        <dbReference type="SAM" id="SignalP"/>
    </source>
</evidence>
<feature type="binding site" evidence="15">
    <location>
        <position position="562"/>
    </location>
    <ligand>
        <name>Ca(2+)</name>
        <dbReference type="ChEBI" id="CHEBI:29108"/>
    </ligand>
</feature>
<dbReference type="GO" id="GO:0005576">
    <property type="term" value="C:extracellular region"/>
    <property type="evidence" value="ECO:0007669"/>
    <property type="project" value="UniProtKB-SubCell"/>
</dbReference>
<evidence type="ECO:0000256" key="14">
    <source>
        <dbReference type="ARBA" id="ARBA00023180"/>
    </source>
</evidence>
<evidence type="ECO:0000256" key="4">
    <source>
        <dbReference type="ARBA" id="ARBA00012462"/>
    </source>
</evidence>
<feature type="binding site" evidence="15">
    <location>
        <position position="561"/>
    </location>
    <ligand>
        <name>Ca(2+)</name>
        <dbReference type="ChEBI" id="CHEBI:29108"/>
    </ligand>
</feature>
<dbReference type="AlphaFoldDB" id="A0A4Y9XS44"/>
<feature type="binding site" evidence="15">
    <location>
        <position position="582"/>
    </location>
    <ligand>
        <name>Ca(2+)</name>
        <dbReference type="ChEBI" id="CHEBI:29108"/>
    </ligand>
</feature>
<evidence type="ECO:0000313" key="19">
    <source>
        <dbReference type="Proteomes" id="UP000298390"/>
    </source>
</evidence>
<evidence type="ECO:0000256" key="15">
    <source>
        <dbReference type="PROSITE-ProRule" id="PRU01032"/>
    </source>
</evidence>
<dbReference type="SMART" id="SM00944">
    <property type="entry name" value="Pro-kuma_activ"/>
    <property type="match status" value="1"/>
</dbReference>
<feature type="signal peptide" evidence="16">
    <location>
        <begin position="1"/>
        <end position="18"/>
    </location>
</feature>
<accession>A0A4Y9XS44</accession>
<feature type="active site" description="Charge relay system" evidence="15">
    <location>
        <position position="303"/>
    </location>
</feature>
<keyword evidence="12" id="KW-0843">Virulence</keyword>
<keyword evidence="11 15" id="KW-0106">Calcium</keyword>
<feature type="chain" id="PRO_5021325433" description="tripeptidyl-peptidase II" evidence="16">
    <location>
        <begin position="19"/>
        <end position="609"/>
    </location>
</feature>
<evidence type="ECO:0000256" key="3">
    <source>
        <dbReference type="ARBA" id="ARBA00004239"/>
    </source>
</evidence>
<keyword evidence="9 15" id="KW-0378">Hydrolase</keyword>
<evidence type="ECO:0000256" key="8">
    <source>
        <dbReference type="ARBA" id="ARBA00022729"/>
    </source>
</evidence>
<dbReference type="InterPro" id="IPR030400">
    <property type="entry name" value="Sedolisin_dom"/>
</dbReference>
<comment type="catalytic activity">
    <reaction evidence="1">
        <text>Release of an N-terminal tripeptide from a polypeptide.</text>
        <dbReference type="EC" id="3.4.14.10"/>
    </reaction>
</comment>
<sequence>MKSFGLFVGLLVAAGVAAAPGKDYEHKVKESVAPPRGWTKVKPAPADHFIDLRIGLPQPKFHELEQHLYEISDPFHERYGAHLSKEEVEALIAPHEESVSAVDEWLASYGFASHELSRSSASDWVKLRIPVSLAEEMLKTEYHVWQHEESGDAVVRTTSYSLPEHLHVHIDVVQPTTTFARMRGMKATYHYADEGARVVNIAQPTIPIPSAYNGQVNSSCNASLTPTCLRELYNIGDYTPQAADVNKIACTGYLEQYANFEDFNDFNAKYLPEAINSTFDVIYINNGSNDQSLDAAGVEADLDTQYAFGLSYPTPATFYTTGGSPPFIPDDITTSDSNEPYADWLSYILNDPNPPQTISTSYGDDEQTVPYSYATRVCRELAQLGARGVSIIFSSGDNGVGDGDSDPATQECYTNNGLNETKFVPAFPASCPYVTAVGATWYIPEETYFISGGGFSNYFSRPLYQDIAVPHYVKNLGNTYEGLYNASGRAYPDVAAQGQFFWIFSGGENFLIGGTSAAAPTVGGIVSLLNDARLAKGLPALGFLNPLIYAIGAIVPDAFNDIVGGSNRGCGTEGFTAEVGWDPVTGFGTPNFGKLHDIAVGNIGGLFDF</sequence>
<evidence type="ECO:0000259" key="17">
    <source>
        <dbReference type="PROSITE" id="PS51695"/>
    </source>
</evidence>
<dbReference type="CDD" id="cd04056">
    <property type="entry name" value="Peptidases_S53"/>
    <property type="match status" value="1"/>
</dbReference>
<dbReference type="InterPro" id="IPR000209">
    <property type="entry name" value="Peptidase_S8/S53_dom"/>
</dbReference>
<feature type="binding site" evidence="15">
    <location>
        <position position="580"/>
    </location>
    <ligand>
        <name>Ca(2+)</name>
        <dbReference type="ChEBI" id="CHEBI:29108"/>
    </ligand>
</feature>
<evidence type="ECO:0000313" key="18">
    <source>
        <dbReference type="EMBL" id="TFY52562.1"/>
    </source>
</evidence>
<proteinExistence type="predicted"/>
<dbReference type="Pfam" id="PF00082">
    <property type="entry name" value="Peptidase_S8"/>
    <property type="match status" value="1"/>
</dbReference>
<protein>
    <recommendedName>
        <fullName evidence="4">tripeptidyl-peptidase II</fullName>
        <ecNumber evidence="4">3.4.14.10</ecNumber>
    </recommendedName>
</protein>
<dbReference type="Gene3D" id="3.40.50.200">
    <property type="entry name" value="Peptidase S8/S53 domain"/>
    <property type="match status" value="1"/>
</dbReference>
<dbReference type="PROSITE" id="PS51695">
    <property type="entry name" value="SEDOLISIN"/>
    <property type="match status" value="1"/>
</dbReference>
<dbReference type="GO" id="GO:0006508">
    <property type="term" value="P:proteolysis"/>
    <property type="evidence" value="ECO:0007669"/>
    <property type="project" value="UniProtKB-KW"/>
</dbReference>
<dbReference type="PANTHER" id="PTHR14218:SF39">
    <property type="entry name" value="PEPTIDASE S53 DOMAIN-CONTAINING PROTEIN"/>
    <property type="match status" value="1"/>
</dbReference>
<dbReference type="InterPro" id="IPR050819">
    <property type="entry name" value="Tripeptidyl-peptidase_I"/>
</dbReference>
<dbReference type="InterPro" id="IPR015366">
    <property type="entry name" value="S53_propep"/>
</dbReference>
<evidence type="ECO:0000256" key="6">
    <source>
        <dbReference type="ARBA" id="ARBA00022670"/>
    </source>
</evidence>
<keyword evidence="13" id="KW-0865">Zymogen</keyword>
<feature type="domain" description="Peptidase S53" evidence="17">
    <location>
        <begin position="223"/>
        <end position="602"/>
    </location>
</feature>
<comment type="subcellular location">
    <subcellularLocation>
        <location evidence="3">Secreted</location>
        <location evidence="3">Extracellular space</location>
    </subcellularLocation>
</comment>
<feature type="active site" description="Charge relay system" evidence="15">
    <location>
        <position position="299"/>
    </location>
</feature>
<evidence type="ECO:0000256" key="12">
    <source>
        <dbReference type="ARBA" id="ARBA00023026"/>
    </source>
</evidence>
<dbReference type="GO" id="GO:0008240">
    <property type="term" value="F:tripeptidyl-peptidase activity"/>
    <property type="evidence" value="ECO:0007669"/>
    <property type="project" value="UniProtKB-EC"/>
</dbReference>
<keyword evidence="10 15" id="KW-0720">Serine protease</keyword>
<evidence type="ECO:0000256" key="2">
    <source>
        <dbReference type="ARBA" id="ARBA00002451"/>
    </source>
</evidence>
<keyword evidence="6 15" id="KW-0645">Protease</keyword>
<evidence type="ECO:0000256" key="9">
    <source>
        <dbReference type="ARBA" id="ARBA00022801"/>
    </source>
</evidence>
<dbReference type="SUPFAM" id="SSF52743">
    <property type="entry name" value="Subtilisin-like"/>
    <property type="match status" value="1"/>
</dbReference>
<dbReference type="EMBL" id="SEKV01000955">
    <property type="protein sequence ID" value="TFY52562.1"/>
    <property type="molecule type" value="Genomic_DNA"/>
</dbReference>
<dbReference type="FunFam" id="3.40.50.200:FF:000015">
    <property type="entry name" value="Tripeptidyl peptidase A"/>
    <property type="match status" value="1"/>
</dbReference>
<name>A0A4Y9XS44_9APHY</name>
<comment type="function">
    <text evidence="2">Secreted tripeptidyl-peptidase which degrades proteins at acidic pHs and is involved in virulence.</text>
</comment>
<evidence type="ECO:0000256" key="11">
    <source>
        <dbReference type="ARBA" id="ARBA00022837"/>
    </source>
</evidence>
<dbReference type="SUPFAM" id="SSF54897">
    <property type="entry name" value="Protease propeptides/inhibitors"/>
    <property type="match status" value="1"/>
</dbReference>
<dbReference type="EC" id="3.4.14.10" evidence="4"/>
<dbReference type="STRING" id="34475.A0A4Y9XS44"/>